<dbReference type="SUPFAM" id="SSF49313">
    <property type="entry name" value="Cadherin-like"/>
    <property type="match status" value="5"/>
</dbReference>
<keyword evidence="12" id="KW-1185">Reference proteome</keyword>
<evidence type="ECO:0000256" key="6">
    <source>
        <dbReference type="ARBA" id="ARBA00023136"/>
    </source>
</evidence>
<dbReference type="PANTHER" id="PTHR24028">
    <property type="entry name" value="CADHERIN-87A"/>
    <property type="match status" value="1"/>
</dbReference>
<evidence type="ECO:0000256" key="2">
    <source>
        <dbReference type="ARBA" id="ARBA00022692"/>
    </source>
</evidence>
<feature type="domain" description="Cadherin" evidence="11">
    <location>
        <begin position="715"/>
        <end position="821"/>
    </location>
</feature>
<dbReference type="PANTHER" id="PTHR24028:SF146">
    <property type="entry name" value="CADHERIN 96CB, ISOFORM D-RELATED"/>
    <property type="match status" value="1"/>
</dbReference>
<proteinExistence type="predicted"/>
<feature type="domain" description="Cadherin" evidence="11">
    <location>
        <begin position="564"/>
        <end position="691"/>
    </location>
</feature>
<dbReference type="PROSITE" id="PS00232">
    <property type="entry name" value="CADHERIN_1"/>
    <property type="match status" value="1"/>
</dbReference>
<keyword evidence="2 9" id="KW-0812">Transmembrane</keyword>
<dbReference type="GO" id="GO:0005886">
    <property type="term" value="C:plasma membrane"/>
    <property type="evidence" value="ECO:0007669"/>
    <property type="project" value="InterPro"/>
</dbReference>
<evidence type="ECO:0000256" key="9">
    <source>
        <dbReference type="SAM" id="Phobius"/>
    </source>
</evidence>
<evidence type="ECO:0000256" key="5">
    <source>
        <dbReference type="ARBA" id="ARBA00022989"/>
    </source>
</evidence>
<sequence>MLKRPTLQPLFLLICCISAPISCKADILPALVSFTMTEDSKVPLLLGDVLANLLPEMPLHKSVASVLIFPSSQPFSEYFRLVQKRRAGSHKSQTVISSELQLIKPFDLETACKKRLSLHQCSQANYGCCCDHRSLFCSIKLQLAVTIGGSIFHAAAQQTPFKAFLIEVKILDLNDQTPVFTPDIFALKLSEGVKYDDKYRLPVARDGDLGQNAEVTYSIASIHGRAPNSKKWQPIPKGNEVFSLNSGPQPLFLVINGYLDREEIELYKILIEAEDMSASVELRKTGTLTLTLIVTDVNDVSPTFQSPNITIDVVENSVNGTVVCTILAQDYDSGVNGRIRYSISQHQRGYPFYIDSETGLMTVAGQIDRERDDEYRIVVEAADNGTPARTSTLPVFVRVLDINDNAPNISISSILVGNNSFSSSSEEAVVLHVPESLPVGSCIANISVTDPDLVENTTIFCHVSEETFELHSISQWSYSLRLAKSLDYETKKHLQIKISCEDSGRPYSLKSEAIVKAFVLNENDNPPVFQNPLVIPPAWLVNNTDVAQFSTILGAKTNESPSEMVDDFIVFIPKSFPLGDAFLRFRATDEDFNHESEEKVNKMHFALSIYKEQHFQPEPHSLFTIPPNKASLFSFSESNGEVFLTSAPNLDGTISVYKGEVVAQDTTAKPLSTRKNLTFIVAENNLNAPIIRIFNFALANSLSPYQIFDQEQNLSIQEVLFYIPRQSPSNSMIGQVVGSDSDSGQSGHVTYNLTFNRLSCIDIAINKCTGILTLVTINASLSSECQLKALLNVADNGFPRRNSYLHITFQLFDASRLSPKICVNQSIIPANQTANNESVWYFQSILPKIGKSLFRVDVNILPGLIEPSYKMKLCTPNYEIFPPVPMGLSIEEKTGAVYFTDSLVKLSSYTVYITVSNRYWPSLPSSIYKTEIEISESGVATVRVVPVENIDCKFHDVTEIDLSSSRRNFTAFCISTFSGASFLCVLVVVLVVLLKKSGGKPQIPSMWKVLNKKAESSLYDRKQFKKRLSETIDTVKVEEQCDTCPHSKTPTLALATKIVNVPKMILKPPLLASASGTVRIDRNQASALAITRLASVYPPLSELSGAYYMVGNIHEGEVKSQIHQQKGMASSDNDRQSPSDGKIIVQEQNVSGVMGHANVNIIVHNDFEKALPTEQLGGMRAGDKLPKMFRIDPNLQKVGANGNTIRIKIDPYRLVIALSLLHRYFAIPEFNESYHKGTKTHINPLHLLIIRFVSELNPLPYPALIQKHWGCCRSEIAIRKEKGSRNPPPTDERTRSLLNSVNTFFLYKASQDDRMISKIKTVEAKL</sequence>
<dbReference type="InterPro" id="IPR002126">
    <property type="entry name" value="Cadherin-like_dom"/>
</dbReference>
<dbReference type="FunFam" id="2.60.40.60:FF:000020">
    <property type="entry name" value="Dachsous cadherin-related 1b"/>
    <property type="match status" value="1"/>
</dbReference>
<keyword evidence="10" id="KW-0732">Signal</keyword>
<feature type="domain" description="Cadherin" evidence="11">
    <location>
        <begin position="305"/>
        <end position="409"/>
    </location>
</feature>
<protein>
    <submittedName>
        <fullName evidence="13">Cadherin domain-containing protein</fullName>
    </submittedName>
</protein>
<keyword evidence="6 9" id="KW-0472">Membrane</keyword>
<comment type="subcellular location">
    <subcellularLocation>
        <location evidence="1">Membrane</location>
        <topology evidence="1">Single-pass membrane protein</topology>
    </subcellularLocation>
</comment>
<evidence type="ECO:0000313" key="12">
    <source>
        <dbReference type="Proteomes" id="UP000887562"/>
    </source>
</evidence>
<evidence type="ECO:0000256" key="4">
    <source>
        <dbReference type="ARBA" id="ARBA00022837"/>
    </source>
</evidence>
<dbReference type="PROSITE" id="PS50268">
    <property type="entry name" value="CADHERIN_2"/>
    <property type="match status" value="5"/>
</dbReference>
<feature type="chain" id="PRO_5036719261" evidence="10">
    <location>
        <begin position="26"/>
        <end position="1326"/>
    </location>
</feature>
<dbReference type="GO" id="GO:0007156">
    <property type="term" value="P:homophilic cell adhesion via plasma membrane adhesion molecules"/>
    <property type="evidence" value="ECO:0007669"/>
    <property type="project" value="InterPro"/>
</dbReference>
<keyword evidence="5 9" id="KW-1133">Transmembrane helix</keyword>
<feature type="domain" description="Cadherin" evidence="11">
    <location>
        <begin position="181"/>
        <end position="304"/>
    </location>
</feature>
<dbReference type="SMART" id="SM00112">
    <property type="entry name" value="CA"/>
    <property type="match status" value="4"/>
</dbReference>
<evidence type="ECO:0000256" key="1">
    <source>
        <dbReference type="ARBA" id="ARBA00004167"/>
    </source>
</evidence>
<dbReference type="PRINTS" id="PR00205">
    <property type="entry name" value="CADHERIN"/>
</dbReference>
<keyword evidence="3" id="KW-0677">Repeat</keyword>
<feature type="transmembrane region" description="Helical" evidence="9">
    <location>
        <begin position="969"/>
        <end position="994"/>
    </location>
</feature>
<evidence type="ECO:0000256" key="3">
    <source>
        <dbReference type="ARBA" id="ARBA00022737"/>
    </source>
</evidence>
<dbReference type="WBParaSite" id="maker-E.canG7_contigs_7038-snap-gene-1.24-mRNA-1">
    <property type="protein sequence ID" value="maker-E.canG7_contigs_7038-snap-gene-1.24-mRNA-1"/>
    <property type="gene ID" value="EcG7_00324"/>
</dbReference>
<organism evidence="12 13">
    <name type="scientific">Echinococcus canadensis</name>
    <dbReference type="NCBI Taxonomy" id="519352"/>
    <lineage>
        <taxon>Eukaryota</taxon>
        <taxon>Metazoa</taxon>
        <taxon>Spiralia</taxon>
        <taxon>Lophotrochozoa</taxon>
        <taxon>Platyhelminthes</taxon>
        <taxon>Cestoda</taxon>
        <taxon>Eucestoda</taxon>
        <taxon>Cyclophyllidea</taxon>
        <taxon>Taeniidae</taxon>
        <taxon>Echinococcus</taxon>
        <taxon>Echinococcus canadensis group</taxon>
    </lineage>
</organism>
<dbReference type="Pfam" id="PF00028">
    <property type="entry name" value="Cadherin"/>
    <property type="match status" value="2"/>
</dbReference>
<feature type="domain" description="Cadherin" evidence="11">
    <location>
        <begin position="425"/>
        <end position="529"/>
    </location>
</feature>
<evidence type="ECO:0000313" key="13">
    <source>
        <dbReference type="WBParaSite" id="maker-E.canG7_contigs_7038-snap-gene-1.24-mRNA-1"/>
    </source>
</evidence>
<accession>A0A915EZL7</accession>
<reference evidence="13" key="1">
    <citation type="submission" date="2022-11" db="UniProtKB">
        <authorList>
            <consortium name="WormBaseParasite"/>
        </authorList>
    </citation>
    <scope>IDENTIFICATION</scope>
</reference>
<dbReference type="InterPro" id="IPR015919">
    <property type="entry name" value="Cadherin-like_sf"/>
</dbReference>
<evidence type="ECO:0000256" key="8">
    <source>
        <dbReference type="PROSITE-ProRule" id="PRU00043"/>
    </source>
</evidence>
<name>A0A915EZL7_9CEST</name>
<evidence type="ECO:0000256" key="7">
    <source>
        <dbReference type="ARBA" id="ARBA00023180"/>
    </source>
</evidence>
<evidence type="ECO:0000259" key="11">
    <source>
        <dbReference type="PROSITE" id="PS50268"/>
    </source>
</evidence>
<evidence type="ECO:0000256" key="10">
    <source>
        <dbReference type="SAM" id="SignalP"/>
    </source>
</evidence>
<dbReference type="GO" id="GO:0005509">
    <property type="term" value="F:calcium ion binding"/>
    <property type="evidence" value="ECO:0007669"/>
    <property type="project" value="UniProtKB-UniRule"/>
</dbReference>
<dbReference type="Gene3D" id="2.60.40.60">
    <property type="entry name" value="Cadherins"/>
    <property type="match status" value="5"/>
</dbReference>
<dbReference type="CDD" id="cd11304">
    <property type="entry name" value="Cadherin_repeat"/>
    <property type="match status" value="5"/>
</dbReference>
<keyword evidence="7" id="KW-0325">Glycoprotein</keyword>
<dbReference type="InterPro" id="IPR020894">
    <property type="entry name" value="Cadherin_CS"/>
</dbReference>
<feature type="signal peptide" evidence="10">
    <location>
        <begin position="1"/>
        <end position="25"/>
    </location>
</feature>
<dbReference type="InterPro" id="IPR050174">
    <property type="entry name" value="Protocadherin/Cadherin-CA"/>
</dbReference>
<keyword evidence="4 8" id="KW-0106">Calcium</keyword>
<dbReference type="Proteomes" id="UP000887562">
    <property type="component" value="Unplaced"/>
</dbReference>